<dbReference type="AlphaFoldDB" id="V5IL31"/>
<dbReference type="Proteomes" id="UP000001805">
    <property type="component" value="Chromosome 7, Linkage Group VII"/>
</dbReference>
<organism evidence="1 2">
    <name type="scientific">Neurospora crassa (strain ATCC 24698 / 74-OR23-1A / CBS 708.71 / DSM 1257 / FGSC 987)</name>
    <dbReference type="NCBI Taxonomy" id="367110"/>
    <lineage>
        <taxon>Eukaryota</taxon>
        <taxon>Fungi</taxon>
        <taxon>Dikarya</taxon>
        <taxon>Ascomycota</taxon>
        <taxon>Pezizomycotina</taxon>
        <taxon>Sordariomycetes</taxon>
        <taxon>Sordariomycetidae</taxon>
        <taxon>Sordariales</taxon>
        <taxon>Sordariaceae</taxon>
        <taxon>Neurospora</taxon>
    </lineage>
</organism>
<accession>V5IL31</accession>
<evidence type="ECO:0000313" key="2">
    <source>
        <dbReference type="Proteomes" id="UP000001805"/>
    </source>
</evidence>
<dbReference type="RefSeq" id="XP_011395377.1">
    <property type="nucleotide sequence ID" value="XM_011397075.1"/>
</dbReference>
<protein>
    <submittedName>
        <fullName evidence="1">Uncharacterized protein</fullName>
    </submittedName>
</protein>
<proteinExistence type="predicted"/>
<name>V5IL31_NEUCR</name>
<dbReference type="GeneID" id="23569852"/>
<evidence type="ECO:0000313" key="1">
    <source>
        <dbReference type="EMBL" id="ESA42005.1"/>
    </source>
</evidence>
<dbReference type="KEGG" id="ncr:NCU17250"/>
<keyword evidence="2" id="KW-1185">Reference proteome</keyword>
<dbReference type="VEuPathDB" id="FungiDB:NCU17250"/>
<gene>
    <name evidence="1" type="ORF">NCU17250</name>
</gene>
<reference evidence="1 2" key="1">
    <citation type="journal article" date="2003" name="Nature">
        <title>The genome sequence of the filamentous fungus Neurospora crassa.</title>
        <authorList>
            <person name="Galagan J.E."/>
            <person name="Calvo S.E."/>
            <person name="Borkovich K.A."/>
            <person name="Selker E.U."/>
            <person name="Read N.D."/>
            <person name="Jaffe D."/>
            <person name="FitzHugh W."/>
            <person name="Ma L.J."/>
            <person name="Smirnov S."/>
            <person name="Purcell S."/>
            <person name="Rehman B."/>
            <person name="Elkins T."/>
            <person name="Engels R."/>
            <person name="Wang S."/>
            <person name="Nielsen C.B."/>
            <person name="Butler J."/>
            <person name="Endrizzi M."/>
            <person name="Qui D."/>
            <person name="Ianakiev P."/>
            <person name="Bell-Pedersen D."/>
            <person name="Nelson M.A."/>
            <person name="Werner-Washburne M."/>
            <person name="Selitrennikoff C.P."/>
            <person name="Kinsey J.A."/>
            <person name="Braun E.L."/>
            <person name="Zelter A."/>
            <person name="Schulte U."/>
            <person name="Kothe G.O."/>
            <person name="Jedd G."/>
            <person name="Mewes W."/>
            <person name="Staben C."/>
            <person name="Marcotte E."/>
            <person name="Greenberg D."/>
            <person name="Roy A."/>
            <person name="Foley K."/>
            <person name="Naylor J."/>
            <person name="Stange-Thomann N."/>
            <person name="Barrett R."/>
            <person name="Gnerre S."/>
            <person name="Kamal M."/>
            <person name="Kamvysselis M."/>
            <person name="Mauceli E."/>
            <person name="Bielke C."/>
            <person name="Rudd S."/>
            <person name="Frishman D."/>
            <person name="Krystofova S."/>
            <person name="Rasmussen C."/>
            <person name="Metzenberg R.L."/>
            <person name="Perkins D.D."/>
            <person name="Kroken S."/>
            <person name="Cogoni C."/>
            <person name="Macino G."/>
            <person name="Catcheside D."/>
            <person name="Li W."/>
            <person name="Pratt R.J."/>
            <person name="Osmani S.A."/>
            <person name="DeSouza C.P."/>
            <person name="Glass L."/>
            <person name="Orbach M.J."/>
            <person name="Berglund J.A."/>
            <person name="Voelker R."/>
            <person name="Yarden O."/>
            <person name="Plamann M."/>
            <person name="Seiler S."/>
            <person name="Dunlap J."/>
            <person name="Radford A."/>
            <person name="Aramayo R."/>
            <person name="Natvig D.O."/>
            <person name="Alex L.A."/>
            <person name="Mannhaupt G."/>
            <person name="Ebbole D.J."/>
            <person name="Freitag M."/>
            <person name="Paulsen I."/>
            <person name="Sachs M.S."/>
            <person name="Lander E.S."/>
            <person name="Nusbaum C."/>
            <person name="Birren B."/>
        </authorList>
    </citation>
    <scope>NUCLEOTIDE SEQUENCE [LARGE SCALE GENOMIC DNA]</scope>
    <source>
        <strain evidence="2">ATCC 24698 / 74-OR23-1A / CBS 708.71 / DSM 1257 / FGSC 987</strain>
    </source>
</reference>
<dbReference type="InParanoid" id="V5IL31"/>
<sequence length="108" mass="12407">MLRRHVEIYGIPQVQHVAAQLIPFTYVPGTLATPRCLGTVINPRKAGVQGTIGTWQFLAKERLQSRNHQLTGKRLQFRITAPTTHANHFQQYEHRLSQKIFFFTSPGR</sequence>
<dbReference type="EMBL" id="CM002242">
    <property type="protein sequence ID" value="ESA42005.1"/>
    <property type="molecule type" value="Genomic_DNA"/>
</dbReference>